<proteinExistence type="predicted"/>
<dbReference type="AlphaFoldDB" id="A0A4P6V3A6"/>
<dbReference type="GeneID" id="90768729"/>
<feature type="transmembrane region" description="Helical" evidence="1">
    <location>
        <begin position="72"/>
        <end position="92"/>
    </location>
</feature>
<evidence type="ECO:0000256" key="1">
    <source>
        <dbReference type="SAM" id="Phobius"/>
    </source>
</evidence>
<dbReference type="RefSeq" id="WP_131617540.1">
    <property type="nucleotide sequence ID" value="NZ_CP036532.1"/>
</dbReference>
<keyword evidence="1" id="KW-0472">Membrane</keyword>
<feature type="transmembrane region" description="Helical" evidence="1">
    <location>
        <begin position="12"/>
        <end position="32"/>
    </location>
</feature>
<dbReference type="OrthoDB" id="8115507at2"/>
<evidence type="ECO:0000313" key="3">
    <source>
        <dbReference type="Proteomes" id="UP000293719"/>
    </source>
</evidence>
<keyword evidence="1" id="KW-1133">Transmembrane helix</keyword>
<feature type="transmembrane region" description="Helical" evidence="1">
    <location>
        <begin position="39"/>
        <end position="60"/>
    </location>
</feature>
<name>A0A4P6V3A6_9HYPH</name>
<dbReference type="EMBL" id="CP036532">
    <property type="protein sequence ID" value="QBK31891.1"/>
    <property type="molecule type" value="Genomic_DNA"/>
</dbReference>
<keyword evidence="1" id="KW-0812">Transmembrane</keyword>
<keyword evidence="3" id="KW-1185">Reference proteome</keyword>
<evidence type="ECO:0008006" key="4">
    <source>
        <dbReference type="Google" id="ProtNLM"/>
    </source>
</evidence>
<sequence>MLAYMDTNTFLMLLLIVGVAGFFGGLAMDGVLEEDGFGVIGNMLILIAGAVIGIQFGGAIRLPFESTIADAVRAISGAFICLTLLALTKNVLRRFGL</sequence>
<dbReference type="Proteomes" id="UP000293719">
    <property type="component" value="Chromosome"/>
</dbReference>
<gene>
    <name evidence="2" type="ORF">E0E05_15590</name>
</gene>
<reference evidence="2 3" key="1">
    <citation type="journal article" date="2017" name="Int. J. Syst. Evol. Microbiol.">
        <title>Roseitalea porphyridii gen. nov., sp. nov., isolated from a red alga, and reclassification of Hoeflea suaedae Chung et al. 2013 as Pseudohoeflea suaedae gen. nov., comb. nov.</title>
        <authorList>
            <person name="Hyeon J.W."/>
            <person name="Jeong S.E."/>
            <person name="Baek K."/>
            <person name="Jeon C.O."/>
        </authorList>
    </citation>
    <scope>NUCLEOTIDE SEQUENCE [LARGE SCALE GENOMIC DNA]</scope>
    <source>
        <strain evidence="2 3">MA7-20</strain>
    </source>
</reference>
<accession>A0A4P6V3A6</accession>
<dbReference type="KEGG" id="rpod:E0E05_15590"/>
<evidence type="ECO:0000313" key="2">
    <source>
        <dbReference type="EMBL" id="QBK31891.1"/>
    </source>
</evidence>
<protein>
    <recommendedName>
        <fullName evidence="4">GlsB/YeaQ/YmgE family stress response membrane protein</fullName>
    </recommendedName>
</protein>
<organism evidence="2 3">
    <name type="scientific">Roseitalea porphyridii</name>
    <dbReference type="NCBI Taxonomy" id="1852022"/>
    <lineage>
        <taxon>Bacteria</taxon>
        <taxon>Pseudomonadati</taxon>
        <taxon>Pseudomonadota</taxon>
        <taxon>Alphaproteobacteria</taxon>
        <taxon>Hyphomicrobiales</taxon>
        <taxon>Ahrensiaceae</taxon>
        <taxon>Roseitalea</taxon>
    </lineage>
</organism>